<dbReference type="STRING" id="8364.ENSXETP00000006920"/>
<dbReference type="Ensembl" id="ENSXETT00000006920">
    <property type="protein sequence ID" value="ENSXETP00000006920"/>
    <property type="gene ID" value="ENSXETG00000025918"/>
</dbReference>
<organism evidence="10">
    <name type="scientific">Xenopus tropicalis</name>
    <name type="common">Western clawed frog</name>
    <name type="synonym">Silurana tropicalis</name>
    <dbReference type="NCBI Taxonomy" id="8364"/>
    <lineage>
        <taxon>Eukaryota</taxon>
        <taxon>Metazoa</taxon>
        <taxon>Chordata</taxon>
        <taxon>Craniata</taxon>
        <taxon>Vertebrata</taxon>
        <taxon>Euteleostomi</taxon>
        <taxon>Amphibia</taxon>
        <taxon>Batrachia</taxon>
        <taxon>Anura</taxon>
        <taxon>Pipoidea</taxon>
        <taxon>Pipidae</taxon>
        <taxon>Xenopodinae</taxon>
        <taxon>Xenopus</taxon>
        <taxon>Silurana</taxon>
    </lineage>
</organism>
<dbReference type="Gene3D" id="3.40.50.300">
    <property type="entry name" value="P-loop containing nucleotide triphosphate hydrolases"/>
    <property type="match status" value="1"/>
</dbReference>
<evidence type="ECO:0000256" key="4">
    <source>
        <dbReference type="ARBA" id="ARBA00022490"/>
    </source>
</evidence>
<dbReference type="Bgee" id="ENSXETG00000025918">
    <property type="expression patterns" value="Expressed in ovary"/>
</dbReference>
<dbReference type="AGR" id="Xenbase:XB-GENE-29083879"/>
<keyword evidence="6" id="KW-0342">GTP-binding</keyword>
<dbReference type="Pfam" id="PF25974">
    <property type="entry name" value="URGCP_9th"/>
    <property type="match status" value="1"/>
</dbReference>
<dbReference type="RefSeq" id="XP_002942526.3">
    <property type="nucleotide sequence ID" value="XM_002942480.3"/>
</dbReference>
<accession>F6TSY1</accession>
<dbReference type="PaxDb" id="8364-ENSXETP00000012644"/>
<reference evidence="10" key="1">
    <citation type="journal article" date="2010" name="Science">
        <title>The genome of the Western clawed frog Xenopus tropicalis.</title>
        <authorList>
            <person name="Hellsten U."/>
            <person name="Harland R.M."/>
            <person name="Gilchrist M.J."/>
            <person name="Hendrix D."/>
            <person name="Jurka J."/>
            <person name="Kapitonov V."/>
            <person name="Ovcharenko I."/>
            <person name="Putnam N.H."/>
            <person name="Shu S."/>
            <person name="Taher L."/>
            <person name="Blitz I.L."/>
            <person name="Blumberg B."/>
            <person name="Dichmann D.S."/>
            <person name="Dubchak I."/>
            <person name="Amaya E."/>
            <person name="Detter J.C."/>
            <person name="Fletcher R."/>
            <person name="Gerhard D.S."/>
            <person name="Goodstein D."/>
            <person name="Graves T."/>
            <person name="Grigoriev I.V."/>
            <person name="Grimwood J."/>
            <person name="Kawashima T."/>
            <person name="Lindquist E."/>
            <person name="Lucas S.M."/>
            <person name="Mead P.E."/>
            <person name="Mitros T."/>
            <person name="Ogino H."/>
            <person name="Ohta Y."/>
            <person name="Poliakov A.V."/>
            <person name="Pollet N."/>
            <person name="Robert J."/>
            <person name="Salamov A."/>
            <person name="Sater A.K."/>
            <person name="Schmutz J."/>
            <person name="Terry A."/>
            <person name="Vize P.D."/>
            <person name="Warren W.C."/>
            <person name="Wells D."/>
            <person name="Wills A."/>
            <person name="Wilson R.K."/>
            <person name="Zimmerman L.B."/>
            <person name="Zorn A.M."/>
            <person name="Grainger R."/>
            <person name="Grammer T."/>
            <person name="Khokha M.K."/>
            <person name="Richardson P.M."/>
            <person name="Rokhsar D.S."/>
        </authorList>
    </citation>
    <scope>NUCLEOTIDE SEQUENCE [LARGE SCALE GENOMIC DNA]</scope>
    <source>
        <strain evidence="10">Nigerian</strain>
    </source>
</reference>
<dbReference type="KEGG" id="xtr:100497813"/>
<dbReference type="PROSITE" id="PS51717">
    <property type="entry name" value="G_VLIG"/>
    <property type="match status" value="1"/>
</dbReference>
<evidence type="ECO:0000256" key="3">
    <source>
        <dbReference type="ARBA" id="ARBA00006828"/>
    </source>
</evidence>
<evidence type="ECO:0000256" key="8">
    <source>
        <dbReference type="SAM" id="Coils"/>
    </source>
</evidence>
<feature type="domain" description="VLIG-type G" evidence="9">
    <location>
        <begin position="1459"/>
        <end position="1700"/>
    </location>
</feature>
<evidence type="ECO:0000259" key="9">
    <source>
        <dbReference type="PROSITE" id="PS51717"/>
    </source>
</evidence>
<evidence type="ECO:0000313" key="13">
    <source>
        <dbReference type="Xenbase" id="XB-GENE-29083879"/>
    </source>
</evidence>
<dbReference type="InterPro" id="IPR030383">
    <property type="entry name" value="G_VLIG_dom"/>
</dbReference>
<dbReference type="PANTHER" id="PTHR22796:SF6">
    <property type="entry name" value="INTERFERON-INDUCED VERY LARGE GTPASE 1-RELATED"/>
    <property type="match status" value="1"/>
</dbReference>
<keyword evidence="8" id="KW-0175">Coiled coil</keyword>
<comment type="subcellular location">
    <subcellularLocation>
        <location evidence="2">Cytoplasm</location>
    </subcellularLocation>
    <subcellularLocation>
        <location evidence="1">Nucleus</location>
    </subcellularLocation>
</comment>
<dbReference type="eggNOG" id="ENOG502QVVR">
    <property type="taxonomic scope" value="Eukaryota"/>
</dbReference>
<feature type="coiled-coil region" evidence="8">
    <location>
        <begin position="1809"/>
        <end position="1843"/>
    </location>
</feature>
<keyword evidence="4" id="KW-0963">Cytoplasm</keyword>
<dbReference type="GeneTree" id="ENSGT00940000154393"/>
<reference evidence="12" key="3">
    <citation type="submission" date="2025-04" db="UniProtKB">
        <authorList>
            <consortium name="RefSeq"/>
        </authorList>
    </citation>
    <scope>IDENTIFICATION</scope>
    <source>
        <strain evidence="12">Nigerian</strain>
        <tissue evidence="12">Liver and blood</tissue>
    </source>
</reference>
<evidence type="ECO:0000256" key="1">
    <source>
        <dbReference type="ARBA" id="ARBA00004123"/>
    </source>
</evidence>
<dbReference type="InterPro" id="IPR057365">
    <property type="entry name" value="URGCP"/>
</dbReference>
<protein>
    <submittedName>
        <fullName evidence="10 12">Interferon-induced very large GTPase 1</fullName>
    </submittedName>
</protein>
<evidence type="ECO:0000256" key="5">
    <source>
        <dbReference type="ARBA" id="ARBA00022741"/>
    </source>
</evidence>
<dbReference type="Pfam" id="PF25496">
    <property type="entry name" value="URGCP"/>
    <property type="match status" value="1"/>
</dbReference>
<dbReference type="SUPFAM" id="SSF52540">
    <property type="entry name" value="P-loop containing nucleoside triphosphate hydrolases"/>
    <property type="match status" value="1"/>
</dbReference>
<gene>
    <name evidence="10 12 13" type="primary">LOC100497813</name>
</gene>
<keyword evidence="11" id="KW-1185">Reference proteome</keyword>
<name>F6TSY1_XENTR</name>
<dbReference type="PANTHER" id="PTHR22796">
    <property type="entry name" value="URG4-RELATED"/>
    <property type="match status" value="1"/>
</dbReference>
<dbReference type="OMA" id="AMWSITP"/>
<evidence type="ECO:0000256" key="6">
    <source>
        <dbReference type="ARBA" id="ARBA00023134"/>
    </source>
</evidence>
<keyword evidence="7" id="KW-0539">Nucleus</keyword>
<comment type="similarity">
    <text evidence="3">Belongs to the TRAFAC class dynamin-like GTPase superfamily. Very large inducible GTPase (VLIG) family.</text>
</comment>
<dbReference type="HOGENOM" id="CLU_001775_0_0_1"/>
<dbReference type="GO" id="GO:0005634">
    <property type="term" value="C:nucleus"/>
    <property type="evidence" value="ECO:0007669"/>
    <property type="project" value="UniProtKB-SubCell"/>
</dbReference>
<sequence>MSGENHEIVPPTTELLSKVKETGLDPEHWLPVLDKLLGIKNIHSLQHIQAEDCSVLEDEIRYPWERRALGILFNIPERSVSATQLQGEQNQSLQEKTEKAPEVLTQLNEPRTDGKSQLNEPVNKREEIQKGLEMPTECLVPHRNSVLELIRRFEKLRNIREESWLKRGKLEDEEVIKCASGGLALEGIFQTREIDDLFKKREALLCVPEGFRLVSPEKTSLFLQKEFTCHEEELVFQRIVEKIGLSLSSSITAAFLGFGPRDSESSDLDTIGKQPSEHVYVCTTRYNFIPLASCHFTEDQLRLSEPALNALKFIENLITNNSNEQMLATKCAEFFQSFGSHVNLGPIHFGGILWWKASMEGVEVGDLRNAKEMISEALNFYASVGYDGSGRDIDLSAIDSQSSMDLSKISTFKEYIQVSVTKTGGPSEADSLSQWKTGLVTSKETWSVIDRGFQLMPIWKIIVDNHKDEFPHGLKLVSCLAEHYKLETGLTSDMMVGEYLASVLEKVNQFLQNLKSWKADEATQHLQALLEFKQTLNEATRSSSDWVTLCLSDKGLQDFLVKVVTNYKDSSAEETSMIKASLQELIEPLIYSAENVIRFALILRWIYGFEKNELDPTPVSDFSQLCDVLHQSMEDFQQLNVKLETSTEDEHKAKVKATVIIGLSLSSYLRSLRDMKQSDTELLILCIANNSGYSTEYYHFQSLLGYRNIDFLKNQLQEAYKEFTNLRGQSVHQAQAFVIYTGLASTGESREISLEQKRERLNFMKRHLSDKLSSDVDAIITQYSGYQDWREMESHLKSFIHGSVTSRAKEIKRDEVAKELNDICHKEAHVETDSNKMNISSLLKRLDLEKYYPQKMQTSDFHKICRYSLIETESLEEKQLPFYFLQKLLMLDYSAKYVQCKKGRNSTELNPMNIDEKFNTDTSEDSYEQFFDDFNDADETNSTSDPTIHPMDVQMAVLHCANEFMRQYIYTKLSFCQFALPLLVPNPNTNSIEFPLWSFQEVKKKWKTKSKDTTENGKSEDTFITGTNTYFVSFIRLGQSPSSKSQIMNWVMSKQRHNIFYHRHCPGATKNPLLMDGIAEIAWYCPGGKKDDVFDDCIAFTNLHGDAREYDQQVRFLEQVSSVIVVLFTDEDTKEKRGKELLQRLLKSPKPLICLLADKEQSQRAPGSKVKIGLRNRNEAELLEEIRAAIRSVLTKAQVKVSLNKCAETARTCGFLVDEDRGEIQQGKEKTQVLLSLLGGKKVSDIKQEFLPLQGDLWHEWCVKDKEMTRLKEQSNESIEQQRSKIEHRKRMIRKKQLEKAFPLNDFMRSFLEILQSDVQGPKLHFLQWFKMYLDNLSSQTLSVLYQEYHNVWSKVKEEKHQRKNLQTIGKIENHLEKLSGKINISTFGLEHILRELGQIYEALDTTNKKDNIYFILPKIAANLMVSGYPVELMDGDAAHVPLRWVGAVMKKLIEILGDKRLYVLSVLGIQSTGKSTLLNAMFGLQFAVSAGRCTRGAFMQLIKVDEELTREMNFDYVLVVDTEGLRALELSKKTSMNHDNELATFVIGLGNLTLINIFGENPSEMQDILQIAVQAFLRMKKVNLRPSCIFVHQNVGEITAEEKNMEGRRRLQGKLDEMAQCAAQQEQCDVTCFNDVIKFDVNTHIHYFAHLWEGDPPMAPPNPSYSQNVQKLKQVILGSGKLEEQQHILSISQFKTRVEDLWNALLNENFVFSFRNSLEIAAYNKLEVKYRQWSWTLRKHMLTLQTQINNKISNDQMNSVDVMSLTKEFEPERRSVMKDCKEFFDDEKDKEILVQWRVSTERRLTTVLEDLVDDIRKKADELIRAKQNNEKVREMKEKYVDEMLEKSRDMALTLKGQNITEIQLEGKFNEMWYSLVLRVSREIQPPKPPGIDQDLQYVFLERFRGESNLIDTISDSWRWTNLSEEFYKYISTKRKFIFLHEKLSNDRKREIEDTTRALSRRVDDYIDRKQWEKVDYQSVYFHEILTILQSEIGNMLGREFKFLHEYTLFVSLFLCRRAARRFNEMSIAFREANDPQVYLQSKKNELWQNFRISCEGTKQTASLVDFLCNKLRDSIQQAVTNKTAIQLAGDLQGDHPALNGNRSKLEFCLLKSLAEKENFSHYINYITDPKSAVSDFIKDCVDQHCDAKAKAKAKVTGSLSTNVDHFRNIILKAIDTSTGTVTEKGGDNISSWLDTFCSELGSDMKLSIGDLKSVKYQGITDVGFLKEAMIKALDTGVEELKRDFSTSDLKDLKKKTHEILMGQFSGCWKRCPFCKAVCTNTIPGHDGDHSVKFHWPLAIRGTNWHKTDEFAVEICSSFVASDYGYVLSEDNKIPYKTYRDGGPPFSTWSITPDNSSLSYWKWVMCRFKSDLEKHYKFRFAGKGKIPQHWHNITKQEAIQEIENLM</sequence>
<dbReference type="Proteomes" id="UP000008143">
    <property type="component" value="Chromosome 5"/>
</dbReference>
<evidence type="ECO:0000313" key="11">
    <source>
        <dbReference type="Proteomes" id="UP000008143"/>
    </source>
</evidence>
<dbReference type="GO" id="GO:0005737">
    <property type="term" value="C:cytoplasm"/>
    <property type="evidence" value="ECO:0007669"/>
    <property type="project" value="UniProtKB-SubCell"/>
</dbReference>
<evidence type="ECO:0000256" key="7">
    <source>
        <dbReference type="ARBA" id="ARBA00023242"/>
    </source>
</evidence>
<dbReference type="Xenbase" id="XB-GENE-29083879">
    <property type="gene designation" value="LOC100497813"/>
</dbReference>
<dbReference type="OrthoDB" id="1597724at2759"/>
<dbReference type="Pfam" id="PF25683">
    <property type="entry name" value="URGCP_GTPase"/>
    <property type="match status" value="1"/>
</dbReference>
<reference evidence="10" key="2">
    <citation type="submission" date="2011-07" db="UniProtKB">
        <authorList>
            <consortium name="Ensembl"/>
        </authorList>
    </citation>
    <scope>IDENTIFICATION</scope>
</reference>
<dbReference type="InterPro" id="IPR058641">
    <property type="entry name" value="GVIN1_dom"/>
</dbReference>
<evidence type="ECO:0000256" key="2">
    <source>
        <dbReference type="ARBA" id="ARBA00004496"/>
    </source>
</evidence>
<dbReference type="GO" id="GO:0005525">
    <property type="term" value="F:GTP binding"/>
    <property type="evidence" value="ECO:0007669"/>
    <property type="project" value="UniProtKB-KW"/>
</dbReference>
<keyword evidence="5" id="KW-0547">Nucleotide-binding</keyword>
<evidence type="ECO:0000313" key="12">
    <source>
        <dbReference type="RefSeq" id="XP_002942526.3"/>
    </source>
</evidence>
<dbReference type="InterPro" id="IPR027417">
    <property type="entry name" value="P-loop_NTPase"/>
</dbReference>
<dbReference type="GeneID" id="100497813"/>
<proteinExistence type="inferred from homology"/>
<evidence type="ECO:0000313" key="10">
    <source>
        <dbReference type="Ensembl" id="ENSXETP00000006920"/>
    </source>
</evidence>